<feature type="transmembrane region" description="Helical" evidence="2">
    <location>
        <begin position="532"/>
        <end position="552"/>
    </location>
</feature>
<dbReference type="EMBL" id="MFJL01000017">
    <property type="protein sequence ID" value="OGG15761.1"/>
    <property type="molecule type" value="Genomic_DNA"/>
</dbReference>
<dbReference type="STRING" id="1798382.A3D77_07865"/>
<evidence type="ECO:0000256" key="2">
    <source>
        <dbReference type="SAM" id="Phobius"/>
    </source>
</evidence>
<dbReference type="Proteomes" id="UP000176923">
    <property type="component" value="Unassembled WGS sequence"/>
</dbReference>
<name>A0A1F5ZTL1_9BACT</name>
<feature type="transmembrane region" description="Helical" evidence="2">
    <location>
        <begin position="502"/>
        <end position="520"/>
    </location>
</feature>
<proteinExistence type="predicted"/>
<organism evidence="3 4">
    <name type="scientific">Candidatus Gottesmanbacteria bacterium RIFCSPHIGHO2_02_FULL_39_11</name>
    <dbReference type="NCBI Taxonomy" id="1798382"/>
    <lineage>
        <taxon>Bacteria</taxon>
        <taxon>Candidatus Gottesmaniibacteriota</taxon>
    </lineage>
</organism>
<reference evidence="3 4" key="1">
    <citation type="journal article" date="2016" name="Nat. Commun.">
        <title>Thousands of microbial genomes shed light on interconnected biogeochemical processes in an aquifer system.</title>
        <authorList>
            <person name="Anantharaman K."/>
            <person name="Brown C.T."/>
            <person name="Hug L.A."/>
            <person name="Sharon I."/>
            <person name="Castelle C.J."/>
            <person name="Probst A.J."/>
            <person name="Thomas B.C."/>
            <person name="Singh A."/>
            <person name="Wilkins M.J."/>
            <person name="Karaoz U."/>
            <person name="Brodie E.L."/>
            <person name="Williams K.H."/>
            <person name="Hubbard S.S."/>
            <person name="Banfield J.F."/>
        </authorList>
    </citation>
    <scope>NUCLEOTIDE SEQUENCE [LARGE SCALE GENOMIC DNA]</scope>
</reference>
<feature type="transmembrane region" description="Helical" evidence="2">
    <location>
        <begin position="371"/>
        <end position="394"/>
    </location>
</feature>
<feature type="transmembrane region" description="Helical" evidence="2">
    <location>
        <begin position="473"/>
        <end position="490"/>
    </location>
</feature>
<dbReference type="AlphaFoldDB" id="A0A1F5ZTL1"/>
<evidence type="ECO:0000313" key="3">
    <source>
        <dbReference type="EMBL" id="OGG15761.1"/>
    </source>
</evidence>
<feature type="transmembrane region" description="Helical" evidence="2">
    <location>
        <begin position="343"/>
        <end position="365"/>
    </location>
</feature>
<feature type="transmembrane region" description="Helical" evidence="2">
    <location>
        <begin position="439"/>
        <end position="461"/>
    </location>
</feature>
<evidence type="ECO:0000313" key="4">
    <source>
        <dbReference type="Proteomes" id="UP000176923"/>
    </source>
</evidence>
<keyword evidence="2" id="KW-1133">Transmembrane helix</keyword>
<keyword evidence="2" id="KW-0472">Membrane</keyword>
<sequence length="567" mass="65789">MSNSSSHDSGTQEHPEEGHTDTHPVLHPTSEIIGGPLTISPYTEALVKVYIHPPTPPSTPPTRISVSQTVSFMAFLYEKMRNAVEFREEHLVRRASIERIIKRRMILNENGRDIAEPLIRELLWARYYENNTIGEGKISEVQAIIDKYFFLRNEIGKGRGKKEQETIGEFMLECLSCEIQDTLSTDVKKETFVNYVYQIMRPQISSKNFESEEERDIQTYIAVEKTFAHADIPIIKYHLLKIMIPEITQISWQESETVLPRLYDIFTTIDHQIHHPIAEKTKNVVKKHMAPFLILRDIFEQNKSEIGSILKDEAKLKYKVDQVCRKRYDESGSKLRRMGIRSFIYILLTKVVFAVLIEVPYDLYIAHEFRLIPLIINIIFPPALMAIIIFTVSVPGDDNTRRIFQLLRSIITLNPDNPDLARSALVVGKVSKAKGVVSSFIFSMLYLFMYVFTFGSIIYVLGKLSFTPVSQTIFIFFVTLVTFFSFRIIQITQEFRVVEQDTFLGSILDFFFLPIIRVGQWLSGEVLSKFNVIIFVFDFIIEMPFKAIVEIFDEWIRFVRVKKDEMI</sequence>
<protein>
    <submittedName>
        <fullName evidence="3">Uncharacterized protein</fullName>
    </submittedName>
</protein>
<evidence type="ECO:0000256" key="1">
    <source>
        <dbReference type="SAM" id="MobiDB-lite"/>
    </source>
</evidence>
<keyword evidence="2" id="KW-0812">Transmembrane</keyword>
<gene>
    <name evidence="3" type="ORF">A3D77_07865</name>
</gene>
<feature type="compositionally biased region" description="Basic and acidic residues" evidence="1">
    <location>
        <begin position="10"/>
        <end position="24"/>
    </location>
</feature>
<feature type="region of interest" description="Disordered" evidence="1">
    <location>
        <begin position="1"/>
        <end position="30"/>
    </location>
</feature>
<accession>A0A1F5ZTL1</accession>
<comment type="caution">
    <text evidence="3">The sequence shown here is derived from an EMBL/GenBank/DDBJ whole genome shotgun (WGS) entry which is preliminary data.</text>
</comment>